<dbReference type="InterPro" id="IPR006694">
    <property type="entry name" value="Fatty_acid_hydroxylase"/>
</dbReference>
<keyword evidence="4 5" id="KW-0472">Membrane</keyword>
<keyword evidence="3 5" id="KW-1133">Transmembrane helix</keyword>
<feature type="transmembrane region" description="Helical" evidence="5">
    <location>
        <begin position="124"/>
        <end position="145"/>
    </location>
</feature>
<feature type="transmembrane region" description="Helical" evidence="5">
    <location>
        <begin position="40"/>
        <end position="64"/>
    </location>
</feature>
<dbReference type="GO" id="GO:0016491">
    <property type="term" value="F:oxidoreductase activity"/>
    <property type="evidence" value="ECO:0007669"/>
    <property type="project" value="InterPro"/>
</dbReference>
<dbReference type="PANTHER" id="PTHR11863">
    <property type="entry name" value="STEROL DESATURASE"/>
    <property type="match status" value="1"/>
</dbReference>
<evidence type="ECO:0000256" key="2">
    <source>
        <dbReference type="ARBA" id="ARBA00022692"/>
    </source>
</evidence>
<dbReference type="GO" id="GO:0005506">
    <property type="term" value="F:iron ion binding"/>
    <property type="evidence" value="ECO:0007669"/>
    <property type="project" value="InterPro"/>
</dbReference>
<evidence type="ECO:0000256" key="5">
    <source>
        <dbReference type="SAM" id="Phobius"/>
    </source>
</evidence>
<dbReference type="OrthoDB" id="1658724at2759"/>
<evidence type="ECO:0000256" key="1">
    <source>
        <dbReference type="ARBA" id="ARBA00004370"/>
    </source>
</evidence>
<evidence type="ECO:0000313" key="8">
    <source>
        <dbReference type="Proteomes" id="UP000824540"/>
    </source>
</evidence>
<comment type="caution">
    <text evidence="7">The sequence shown here is derived from an EMBL/GenBank/DDBJ whole genome shotgun (WGS) entry which is preliminary data.</text>
</comment>
<dbReference type="GO" id="GO:0016020">
    <property type="term" value="C:membrane"/>
    <property type="evidence" value="ECO:0007669"/>
    <property type="project" value="UniProtKB-SubCell"/>
</dbReference>
<proteinExistence type="predicted"/>
<keyword evidence="2 5" id="KW-0812">Transmembrane</keyword>
<reference evidence="7" key="1">
    <citation type="thesis" date="2021" institute="BYU ScholarsArchive" country="Provo, UT, USA">
        <title>Applications of and Algorithms for Genome Assembly and Genomic Analyses with an Emphasis on Marine Teleosts.</title>
        <authorList>
            <person name="Pickett B.D."/>
        </authorList>
    </citation>
    <scope>NUCLEOTIDE SEQUENCE</scope>
    <source>
        <strain evidence="7">HI-2016</strain>
    </source>
</reference>
<evidence type="ECO:0000259" key="6">
    <source>
        <dbReference type="Pfam" id="PF04116"/>
    </source>
</evidence>
<evidence type="ECO:0000313" key="7">
    <source>
        <dbReference type="EMBL" id="KAG9340722.1"/>
    </source>
</evidence>
<sequence>MWNISNGPMSITLARHSDRVLQPLWDHARLRHHGLVSSPFFPALLVFFTYISFSFPFAVLDLLGERAPAFHRYKIQKARRVTWRMMADSIRRAVYNNIVFVVPVVLLGNWVMPAPPLPVLAPTVWEVLVGGLAMLLVFDTQYFVWHVAHHKNRHLYRWGHAIHHEYIAPFSWASQHLSILELLALGLWSNQDPVLLHCHPLTNWAFIVLSVVLSVEDHIGYDLPWSLHHLVPLGLFGGAAAHDMHHQKPNTNYAPFFSHWDRIFGTAARDEDQLVEALPWKETSG</sequence>
<organism evidence="7 8">
    <name type="scientific">Albula glossodonta</name>
    <name type="common">roundjaw bonefish</name>
    <dbReference type="NCBI Taxonomy" id="121402"/>
    <lineage>
        <taxon>Eukaryota</taxon>
        <taxon>Metazoa</taxon>
        <taxon>Chordata</taxon>
        <taxon>Craniata</taxon>
        <taxon>Vertebrata</taxon>
        <taxon>Euteleostomi</taxon>
        <taxon>Actinopterygii</taxon>
        <taxon>Neopterygii</taxon>
        <taxon>Teleostei</taxon>
        <taxon>Albuliformes</taxon>
        <taxon>Albulidae</taxon>
        <taxon>Albula</taxon>
    </lineage>
</organism>
<protein>
    <recommendedName>
        <fullName evidence="6">Fatty acid hydroxylase domain-containing protein</fullName>
    </recommendedName>
</protein>
<dbReference type="GO" id="GO:0008610">
    <property type="term" value="P:lipid biosynthetic process"/>
    <property type="evidence" value="ECO:0007669"/>
    <property type="project" value="InterPro"/>
</dbReference>
<dbReference type="AlphaFoldDB" id="A0A8T2NSX6"/>
<gene>
    <name evidence="7" type="ORF">JZ751_020312</name>
</gene>
<dbReference type="Pfam" id="PF04116">
    <property type="entry name" value="FA_hydroxylase"/>
    <property type="match status" value="1"/>
</dbReference>
<evidence type="ECO:0000256" key="3">
    <source>
        <dbReference type="ARBA" id="ARBA00022989"/>
    </source>
</evidence>
<name>A0A8T2NSX6_9TELE</name>
<dbReference type="Proteomes" id="UP000824540">
    <property type="component" value="Unassembled WGS sequence"/>
</dbReference>
<feature type="domain" description="Fatty acid hydroxylase" evidence="6">
    <location>
        <begin position="132"/>
        <end position="266"/>
    </location>
</feature>
<feature type="transmembrane region" description="Helical" evidence="5">
    <location>
        <begin position="94"/>
        <end position="112"/>
    </location>
</feature>
<comment type="subcellular location">
    <subcellularLocation>
        <location evidence="1">Membrane</location>
    </subcellularLocation>
</comment>
<evidence type="ECO:0000256" key="4">
    <source>
        <dbReference type="ARBA" id="ARBA00023136"/>
    </source>
</evidence>
<accession>A0A8T2NSX6</accession>
<dbReference type="InterPro" id="IPR050307">
    <property type="entry name" value="Sterol_Desaturase_Related"/>
</dbReference>
<keyword evidence="8" id="KW-1185">Reference proteome</keyword>
<dbReference type="EMBL" id="JAFBMS010000040">
    <property type="protein sequence ID" value="KAG9340722.1"/>
    <property type="molecule type" value="Genomic_DNA"/>
</dbReference>